<feature type="domain" description="Erythromycin biosynthesis protein CIII-like C-terminal" evidence="2">
    <location>
        <begin position="361"/>
        <end position="430"/>
    </location>
</feature>
<protein>
    <submittedName>
        <fullName evidence="3">GT1, glycosyltransferase family 1</fullName>
    </submittedName>
</protein>
<dbReference type="InterPro" id="IPR010610">
    <property type="entry name" value="EryCIII-like_C"/>
</dbReference>
<evidence type="ECO:0000256" key="1">
    <source>
        <dbReference type="ARBA" id="ARBA00022679"/>
    </source>
</evidence>
<gene>
    <name evidence="3" type="ORF">A9Z42_0030350</name>
</gene>
<dbReference type="InterPro" id="IPR002213">
    <property type="entry name" value="UDP_glucos_trans"/>
</dbReference>
<dbReference type="CDD" id="cd03784">
    <property type="entry name" value="GT1_Gtf-like"/>
    <property type="match status" value="1"/>
</dbReference>
<dbReference type="EMBL" id="LFMI01000026">
    <property type="protein sequence ID" value="OTA00036.1"/>
    <property type="molecule type" value="Genomic_DNA"/>
</dbReference>
<evidence type="ECO:0000313" key="4">
    <source>
        <dbReference type="Proteomes" id="UP000219286"/>
    </source>
</evidence>
<dbReference type="OrthoDB" id="5835829at2759"/>
<keyword evidence="4" id="KW-1185">Reference proteome</keyword>
<accession>A0A2H2ZC71</accession>
<dbReference type="AlphaFoldDB" id="A0A2H2ZC71"/>
<dbReference type="PANTHER" id="PTHR48050:SF13">
    <property type="entry name" value="STEROL 3-BETA-GLUCOSYLTRANSFERASE UGT80A2"/>
    <property type="match status" value="1"/>
</dbReference>
<reference evidence="3 4" key="1">
    <citation type="journal article" date="2015" name="Genome Announc.">
        <title>Genome sequence and annotation of Trichoderma parareesei, the ancestor of the cellulase producer Trichoderma reesei.</title>
        <authorList>
            <person name="Yang D."/>
            <person name="Pomraning K."/>
            <person name="Kopchinskiy A."/>
            <person name="Karimi Aghcheh R."/>
            <person name="Atanasova L."/>
            <person name="Chenthamara K."/>
            <person name="Baker S.E."/>
            <person name="Zhang R."/>
            <person name="Shen Q."/>
            <person name="Freitag M."/>
            <person name="Kubicek C.P."/>
            <person name="Druzhinina I.S."/>
        </authorList>
    </citation>
    <scope>NUCLEOTIDE SEQUENCE [LARGE SCALE GENOMIC DNA]</scope>
    <source>
        <strain evidence="3 4">CBS 125925</strain>
    </source>
</reference>
<evidence type="ECO:0000313" key="3">
    <source>
        <dbReference type="EMBL" id="OTA00036.1"/>
    </source>
</evidence>
<dbReference type="InterPro" id="IPR050426">
    <property type="entry name" value="Glycosyltransferase_28"/>
</dbReference>
<evidence type="ECO:0000259" key="2">
    <source>
        <dbReference type="Pfam" id="PF06722"/>
    </source>
</evidence>
<keyword evidence="1" id="KW-0808">Transferase</keyword>
<sequence>MAPLISKKVLMITNIERGEINTFLATASALKAANVALDLHLATFAGVQDALPEGVTYHQINGIPMSEALQKHFLRTQGHANFPDSFTREPGFVNTQQAIKDAMSTSVPYTGPQMVDVYTSIVSIIKDVEPDLIVVDSSMAAGLTACYNVDAKFICLGPTSIKEFAASSQPRAAGLWKFPALFSGFSYPVQWHQIPLNLFYAFSQVRAFKKDNQRKDVQSYLNAHCVIRTRADLIDNRPEDVKILVSSLPELDYPLKVPAHIIPCGPVVRAYAPLYQTNPKLAEWLANGHTILVNMGALVKVSEAQAFEMAKALKTVIDRSDQHSEKKRVQILWKLQKKGKYSIYAPECILAHVLGKEFAFDRVRVVDWIQPEPLSILQTGDVICSVHHGGAGSFNEAIVTGVPQVVLPAWADNYDYAQRVELLGVGRCGNKATKPHWASGELSREMLDVLMGDSAAAIKEKAIHLQHICQEKGSGAENAALAILRECNLI</sequence>
<dbReference type="Proteomes" id="UP000219286">
    <property type="component" value="Unassembled WGS sequence"/>
</dbReference>
<dbReference type="Pfam" id="PF06722">
    <property type="entry name" value="EryCIII-like_C"/>
    <property type="match status" value="1"/>
</dbReference>
<dbReference type="SUPFAM" id="SSF53756">
    <property type="entry name" value="UDP-Glycosyltransferase/glycogen phosphorylase"/>
    <property type="match status" value="1"/>
</dbReference>
<comment type="caution">
    <text evidence="3">The sequence shown here is derived from an EMBL/GenBank/DDBJ whole genome shotgun (WGS) entry which is preliminary data.</text>
</comment>
<dbReference type="Gene3D" id="3.40.50.2000">
    <property type="entry name" value="Glycogen Phosphorylase B"/>
    <property type="match status" value="2"/>
</dbReference>
<name>A0A2H2ZC71_TRIPA</name>
<dbReference type="PANTHER" id="PTHR48050">
    <property type="entry name" value="STEROL 3-BETA-GLUCOSYLTRANSFERASE"/>
    <property type="match status" value="1"/>
</dbReference>
<dbReference type="GO" id="GO:0016758">
    <property type="term" value="F:hexosyltransferase activity"/>
    <property type="evidence" value="ECO:0007669"/>
    <property type="project" value="UniProtKB-ARBA"/>
</dbReference>
<organism evidence="3 4">
    <name type="scientific">Trichoderma parareesei</name>
    <name type="common">Filamentous fungus</name>
    <dbReference type="NCBI Taxonomy" id="858221"/>
    <lineage>
        <taxon>Eukaryota</taxon>
        <taxon>Fungi</taxon>
        <taxon>Dikarya</taxon>
        <taxon>Ascomycota</taxon>
        <taxon>Pezizomycotina</taxon>
        <taxon>Sordariomycetes</taxon>
        <taxon>Hypocreomycetidae</taxon>
        <taxon>Hypocreales</taxon>
        <taxon>Hypocreaceae</taxon>
        <taxon>Trichoderma</taxon>
    </lineage>
</organism>
<dbReference type="GO" id="GO:0008194">
    <property type="term" value="F:UDP-glycosyltransferase activity"/>
    <property type="evidence" value="ECO:0007669"/>
    <property type="project" value="InterPro"/>
</dbReference>
<proteinExistence type="predicted"/>